<protein>
    <submittedName>
        <fullName evidence="1">Uncharacterized protein</fullName>
    </submittedName>
</protein>
<dbReference type="Proteomes" id="UP000219435">
    <property type="component" value="Unassembled WGS sequence"/>
</dbReference>
<proteinExistence type="predicted"/>
<dbReference type="AlphaFoldDB" id="A0A285V880"/>
<accession>A0A285V880</accession>
<dbReference type="EMBL" id="OBQI01000004">
    <property type="protein sequence ID" value="SOC50157.1"/>
    <property type="molecule type" value="Genomic_DNA"/>
</dbReference>
<sequence>MRYDLAPSHNDQNKLGAAWLVLSGQTAARLAGVYVSAERPAPRHSIEGYCVASRLQETLGWFRLPLPHQPDRTMEVIVRVPRFDGLPLRPRHRMPVAVIGVDLAESRDAGVRQAGLKVLTDALGALSR</sequence>
<keyword evidence="2" id="KW-1185">Reference proteome</keyword>
<gene>
    <name evidence="1" type="ORF">SAMN05660748_2897</name>
</gene>
<name>A0A285V880_9ACTN</name>
<organism evidence="1 2">
    <name type="scientific">Blastococcus aggregatus</name>
    <dbReference type="NCBI Taxonomy" id="38502"/>
    <lineage>
        <taxon>Bacteria</taxon>
        <taxon>Bacillati</taxon>
        <taxon>Actinomycetota</taxon>
        <taxon>Actinomycetes</taxon>
        <taxon>Geodermatophilales</taxon>
        <taxon>Geodermatophilaceae</taxon>
        <taxon>Blastococcus</taxon>
    </lineage>
</organism>
<evidence type="ECO:0000313" key="2">
    <source>
        <dbReference type="Proteomes" id="UP000219435"/>
    </source>
</evidence>
<evidence type="ECO:0000313" key="1">
    <source>
        <dbReference type="EMBL" id="SOC50157.1"/>
    </source>
</evidence>
<reference evidence="2" key="1">
    <citation type="submission" date="2017-08" db="EMBL/GenBank/DDBJ databases">
        <authorList>
            <person name="Varghese N."/>
            <person name="Submissions S."/>
        </authorList>
    </citation>
    <scope>NUCLEOTIDE SEQUENCE [LARGE SCALE GENOMIC DNA]</scope>
    <source>
        <strain evidence="2">DSM 4725</strain>
    </source>
</reference>